<dbReference type="SUPFAM" id="SSF101478">
    <property type="entry name" value="ADP-ribosylglycohydrolase"/>
    <property type="match status" value="1"/>
</dbReference>
<evidence type="ECO:0000256" key="1">
    <source>
        <dbReference type="SAM" id="MobiDB-lite"/>
    </source>
</evidence>
<reference evidence="2 3" key="1">
    <citation type="submission" date="2020-02" db="EMBL/GenBank/DDBJ databases">
        <authorList>
            <person name="Sun Q."/>
        </authorList>
    </citation>
    <scope>NUCLEOTIDE SEQUENCE [LARGE SCALE GENOMIC DNA]</scope>
    <source>
        <strain evidence="2 3">YIM 13062</strain>
    </source>
</reference>
<gene>
    <name evidence="2" type="ORF">GTW58_04335</name>
</gene>
<keyword evidence="3" id="KW-1185">Reference proteome</keyword>
<dbReference type="AlphaFoldDB" id="A0A846TQJ2"/>
<dbReference type="Gene3D" id="1.10.4080.10">
    <property type="entry name" value="ADP-ribosylation/Crystallin J1"/>
    <property type="match status" value="1"/>
</dbReference>
<dbReference type="Proteomes" id="UP000521379">
    <property type="component" value="Unassembled WGS sequence"/>
</dbReference>
<accession>A0A846TQJ2</accession>
<protein>
    <recommendedName>
        <fullName evidence="4">ADP-ribosylglycohydrolase</fullName>
    </recommendedName>
</protein>
<name>A0A846TQJ2_9MICC</name>
<proteinExistence type="predicted"/>
<evidence type="ECO:0008006" key="4">
    <source>
        <dbReference type="Google" id="ProtNLM"/>
    </source>
</evidence>
<evidence type="ECO:0000313" key="3">
    <source>
        <dbReference type="Proteomes" id="UP000521379"/>
    </source>
</evidence>
<dbReference type="EMBL" id="JAAVUN010000005">
    <property type="protein sequence ID" value="NKE09180.1"/>
    <property type="molecule type" value="Genomic_DNA"/>
</dbReference>
<comment type="caution">
    <text evidence="2">The sequence shown here is derived from an EMBL/GenBank/DDBJ whole genome shotgun (WGS) entry which is preliminary data.</text>
</comment>
<dbReference type="InterPro" id="IPR036705">
    <property type="entry name" value="Ribosyl_crysJ1_sf"/>
</dbReference>
<feature type="region of interest" description="Disordered" evidence="1">
    <location>
        <begin position="259"/>
        <end position="289"/>
    </location>
</feature>
<organism evidence="2 3">
    <name type="scientific">Kocuria subflava</name>
    <dbReference type="NCBI Taxonomy" id="1736139"/>
    <lineage>
        <taxon>Bacteria</taxon>
        <taxon>Bacillati</taxon>
        <taxon>Actinomycetota</taxon>
        <taxon>Actinomycetes</taxon>
        <taxon>Micrococcales</taxon>
        <taxon>Micrococcaceae</taxon>
        <taxon>Kocuria</taxon>
    </lineage>
</organism>
<sequence>MASVDPTSTSSTSPDGPLFSADAAFDGCLPDVPQRLAAVLEGLAVGELRSQGASIAEQAQSTPYTLMTLFTADGLLEALEWANAGQPADENACLWLAYLRWLRSLEAPWPEAAPSPLPRWLDAAVSNAILAGAGARATRQSLEALSTGAMGEVERPVLPEAQEPDVVLRSVVLGLLPTGWKSVTAMTVNGAAITHGHPEAQVASVGAALMVQATATAALRGDPQPVHRALKATVEILPQVTRPGHATVTALEAVLSSTQTHTHDDAADLGTPVGSADADGTMSMDGAGDESMPATGAANMLAAGIRAALDRELHGGCVLDYSPATDPAVEALACALAGAAGGLTALTGAGRPAVPEALVETVQQVAARWGEQLGVATSDSV</sequence>
<dbReference type="RefSeq" id="WP_157980453.1">
    <property type="nucleotide sequence ID" value="NZ_JAAVUN010000005.1"/>
</dbReference>
<evidence type="ECO:0000313" key="2">
    <source>
        <dbReference type="EMBL" id="NKE09180.1"/>
    </source>
</evidence>